<evidence type="ECO:0000259" key="4">
    <source>
        <dbReference type="Pfam" id="PF01408"/>
    </source>
</evidence>
<name>A0ABS7FQE4_9ACTN</name>
<evidence type="ECO:0000256" key="3">
    <source>
        <dbReference type="SAM" id="MobiDB-lite"/>
    </source>
</evidence>
<dbReference type="RefSeq" id="WP_220165097.1">
    <property type="nucleotide sequence ID" value="NZ_JAIBOA010000004.1"/>
</dbReference>
<comment type="caution">
    <text evidence="6">The sequence shown here is derived from an EMBL/GenBank/DDBJ whole genome shotgun (WGS) entry which is preliminary data.</text>
</comment>
<feature type="domain" description="Gfo/Idh/MocA-like oxidoreductase N-terminal" evidence="4">
    <location>
        <begin position="147"/>
        <end position="217"/>
    </location>
</feature>
<organism evidence="6 7">
    <name type="scientific">Actinomadura parmotrematis</name>
    <dbReference type="NCBI Taxonomy" id="2864039"/>
    <lineage>
        <taxon>Bacteria</taxon>
        <taxon>Bacillati</taxon>
        <taxon>Actinomycetota</taxon>
        <taxon>Actinomycetes</taxon>
        <taxon>Streptosporangiales</taxon>
        <taxon>Thermomonosporaceae</taxon>
        <taxon>Actinomadura</taxon>
    </lineage>
</organism>
<dbReference type="PANTHER" id="PTHR42840:SF3">
    <property type="entry name" value="BINDING ROSSMANN FOLD OXIDOREDUCTASE, PUTATIVE (AFU_ORTHOLOGUE AFUA_2G10240)-RELATED"/>
    <property type="match status" value="1"/>
</dbReference>
<feature type="compositionally biased region" description="Gly residues" evidence="3">
    <location>
        <begin position="94"/>
        <end position="108"/>
    </location>
</feature>
<dbReference type="InterPro" id="IPR000683">
    <property type="entry name" value="Gfo/Idh/MocA-like_OxRdtase_N"/>
</dbReference>
<feature type="compositionally biased region" description="Low complexity" evidence="3">
    <location>
        <begin position="57"/>
        <end position="67"/>
    </location>
</feature>
<dbReference type="Gene3D" id="3.30.360.10">
    <property type="entry name" value="Dihydrodipicolinate Reductase, domain 2"/>
    <property type="match status" value="1"/>
</dbReference>
<sequence>MRIGLAGAGRIGARHAGALRRLPDVGLLLIADADPRRAEHLAAHLAARPLAPAPASAMASQANAARPDGLARPPDGASGATVGPGAGPSRAAGAGAGPWDGGSSGGGRPQDAVSVGAAPDAAVGVFWDGGPAGTFSAGAAPGGCADVVAVASVEELFGRVDALVVAAATGAHAPLVRRAIAERIPVFCEKPLAADLDGTFQIVAAADAASVPVQVGFQRRFDAGYAAAREAVASGRLGWLHTVRSCGFDPAPPPPGYVPGSGGLFRDCLIHDLDSIRYVTGREVARVMAVGANLGAAVFRECGDVDTGAALLVLDDGALATVAATRYNAAGYDVRLELFGSEGSVAAGLDARTPLTALPAAAAPADPYTGFLDRFADAYDAELRAFVRVAAGELANPCPPADALEAFYLAEACELARREGRAVDPAEVRR</sequence>
<proteinExistence type="inferred from homology"/>
<dbReference type="Proteomes" id="UP000774570">
    <property type="component" value="Unassembled WGS sequence"/>
</dbReference>
<keyword evidence="2" id="KW-0560">Oxidoreductase</keyword>
<dbReference type="InterPro" id="IPR036291">
    <property type="entry name" value="NAD(P)-bd_dom_sf"/>
</dbReference>
<comment type="similarity">
    <text evidence="1">Belongs to the Gfo/Idh/MocA family.</text>
</comment>
<evidence type="ECO:0000313" key="6">
    <source>
        <dbReference type="EMBL" id="MBW8482531.1"/>
    </source>
</evidence>
<evidence type="ECO:0000259" key="5">
    <source>
        <dbReference type="Pfam" id="PF22725"/>
    </source>
</evidence>
<dbReference type="SUPFAM" id="SSF55347">
    <property type="entry name" value="Glyceraldehyde-3-phosphate dehydrogenase-like, C-terminal domain"/>
    <property type="match status" value="1"/>
</dbReference>
<gene>
    <name evidence="6" type="ORF">K1Y72_09160</name>
</gene>
<protein>
    <submittedName>
        <fullName evidence="6">Gfo/Idh/MocA family oxidoreductase</fullName>
    </submittedName>
</protein>
<dbReference type="PANTHER" id="PTHR42840">
    <property type="entry name" value="NAD(P)-BINDING ROSSMANN-FOLD SUPERFAMILY PROTEIN-RELATED"/>
    <property type="match status" value="1"/>
</dbReference>
<evidence type="ECO:0000256" key="1">
    <source>
        <dbReference type="ARBA" id="ARBA00010928"/>
    </source>
</evidence>
<dbReference type="Pfam" id="PF01408">
    <property type="entry name" value="GFO_IDH_MocA"/>
    <property type="match status" value="1"/>
</dbReference>
<dbReference type="InterPro" id="IPR055170">
    <property type="entry name" value="GFO_IDH_MocA-like_dom"/>
</dbReference>
<reference evidence="6 7" key="1">
    <citation type="submission" date="2021-07" db="EMBL/GenBank/DDBJ databases">
        <title>Actinomadura sp. PM05-2 isolated from lichen.</title>
        <authorList>
            <person name="Somphong A."/>
            <person name="Phongsopitanun W."/>
            <person name="Tanasupawat S."/>
            <person name="Peongsungnone V."/>
        </authorList>
    </citation>
    <scope>NUCLEOTIDE SEQUENCE [LARGE SCALE GENOMIC DNA]</scope>
    <source>
        <strain evidence="6 7">PM05-2</strain>
    </source>
</reference>
<feature type="domain" description="GFO/IDH/MocA-like oxidoreductase" evidence="5">
    <location>
        <begin position="225"/>
        <end position="345"/>
    </location>
</feature>
<accession>A0ABS7FQE4</accession>
<evidence type="ECO:0000256" key="2">
    <source>
        <dbReference type="ARBA" id="ARBA00023002"/>
    </source>
</evidence>
<dbReference type="EMBL" id="JAIBOA010000004">
    <property type="protein sequence ID" value="MBW8482531.1"/>
    <property type="molecule type" value="Genomic_DNA"/>
</dbReference>
<evidence type="ECO:0000313" key="7">
    <source>
        <dbReference type="Proteomes" id="UP000774570"/>
    </source>
</evidence>
<feature type="region of interest" description="Disordered" evidence="3">
    <location>
        <begin position="57"/>
        <end position="114"/>
    </location>
</feature>
<dbReference type="Gene3D" id="3.40.50.720">
    <property type="entry name" value="NAD(P)-binding Rossmann-like Domain"/>
    <property type="match status" value="2"/>
</dbReference>
<dbReference type="SUPFAM" id="SSF51735">
    <property type="entry name" value="NAD(P)-binding Rossmann-fold domains"/>
    <property type="match status" value="2"/>
</dbReference>
<dbReference type="Pfam" id="PF22725">
    <property type="entry name" value="GFO_IDH_MocA_C3"/>
    <property type="match status" value="1"/>
</dbReference>
<keyword evidence="7" id="KW-1185">Reference proteome</keyword>